<protein>
    <submittedName>
        <fullName evidence="1">Uncharacterized protein</fullName>
    </submittedName>
</protein>
<name>A0A9I9E1T8_CUCME</name>
<organism evidence="1">
    <name type="scientific">Cucumis melo</name>
    <name type="common">Muskmelon</name>
    <dbReference type="NCBI Taxonomy" id="3656"/>
    <lineage>
        <taxon>Eukaryota</taxon>
        <taxon>Viridiplantae</taxon>
        <taxon>Streptophyta</taxon>
        <taxon>Embryophyta</taxon>
        <taxon>Tracheophyta</taxon>
        <taxon>Spermatophyta</taxon>
        <taxon>Magnoliopsida</taxon>
        <taxon>eudicotyledons</taxon>
        <taxon>Gunneridae</taxon>
        <taxon>Pentapetalae</taxon>
        <taxon>rosids</taxon>
        <taxon>fabids</taxon>
        <taxon>Cucurbitales</taxon>
        <taxon>Cucurbitaceae</taxon>
        <taxon>Benincaseae</taxon>
        <taxon>Cucumis</taxon>
    </lineage>
</organism>
<reference evidence="1" key="1">
    <citation type="submission" date="2023-03" db="UniProtKB">
        <authorList>
            <consortium name="EnsemblPlants"/>
        </authorList>
    </citation>
    <scope>IDENTIFICATION</scope>
</reference>
<proteinExistence type="predicted"/>
<dbReference type="EnsemblPlants" id="MELO3C027109.2.1">
    <property type="protein sequence ID" value="MELO3C027109.2.1"/>
    <property type="gene ID" value="MELO3C027109.2"/>
</dbReference>
<sequence>MVEFMMRLILSSWAQKGQYTFCKLIFLRVTMEEESKDYVYGLIQP</sequence>
<dbReference type="Gramene" id="MELO3C027109.2.1">
    <property type="protein sequence ID" value="MELO3C027109.2.1"/>
    <property type="gene ID" value="MELO3C027109.2"/>
</dbReference>
<accession>A0A9I9E1T8</accession>
<evidence type="ECO:0000313" key="1">
    <source>
        <dbReference type="EnsemblPlants" id="MELO3C027109.2.1"/>
    </source>
</evidence>
<dbReference type="AlphaFoldDB" id="A0A9I9E1T8"/>